<organism evidence="1">
    <name type="scientific">mine drainage metagenome</name>
    <dbReference type="NCBI Taxonomy" id="410659"/>
    <lineage>
        <taxon>unclassified sequences</taxon>
        <taxon>metagenomes</taxon>
        <taxon>ecological metagenomes</taxon>
    </lineage>
</organism>
<name>A0A1J5QTY9_9ZZZZ</name>
<gene>
    <name evidence="1" type="ORF">GALL_348770</name>
</gene>
<dbReference type="EMBL" id="MLJW01000714">
    <property type="protein sequence ID" value="OIQ83316.1"/>
    <property type="molecule type" value="Genomic_DNA"/>
</dbReference>
<proteinExistence type="predicted"/>
<dbReference type="AlphaFoldDB" id="A0A1J5QTY9"/>
<reference evidence="1" key="1">
    <citation type="submission" date="2016-10" db="EMBL/GenBank/DDBJ databases">
        <title>Sequence of Gallionella enrichment culture.</title>
        <authorList>
            <person name="Poehlein A."/>
            <person name="Muehling M."/>
            <person name="Daniel R."/>
        </authorList>
    </citation>
    <scope>NUCLEOTIDE SEQUENCE</scope>
</reference>
<sequence length="56" mass="5899">MFRDDEVTVHAPAEVADEVASGIRESAIEAGRLLFGDTGVEFALDVSIVDSYADAA</sequence>
<accession>A0A1J5QTY9</accession>
<evidence type="ECO:0000313" key="1">
    <source>
        <dbReference type="EMBL" id="OIQ83316.1"/>
    </source>
</evidence>
<protein>
    <submittedName>
        <fullName evidence="1">Uncharacterized protein</fullName>
    </submittedName>
</protein>
<comment type="caution">
    <text evidence="1">The sequence shown here is derived from an EMBL/GenBank/DDBJ whole genome shotgun (WGS) entry which is preliminary data.</text>
</comment>